<dbReference type="PROSITE" id="PS51118">
    <property type="entry name" value="HTH_HXLR"/>
    <property type="match status" value="1"/>
</dbReference>
<evidence type="ECO:0000313" key="6">
    <source>
        <dbReference type="EMBL" id="MQY46672.1"/>
    </source>
</evidence>
<evidence type="ECO:0000256" key="4">
    <source>
        <dbReference type="SAM" id="MobiDB-lite"/>
    </source>
</evidence>
<dbReference type="Pfam" id="PF01638">
    <property type="entry name" value="HxlR"/>
    <property type="match status" value="1"/>
</dbReference>
<protein>
    <submittedName>
        <fullName evidence="6">Transcriptional regulator</fullName>
    </submittedName>
</protein>
<gene>
    <name evidence="6" type="ORF">GAO09_11560</name>
</gene>
<organism evidence="6 7">
    <name type="scientific">Endobacterium cereale</name>
    <dbReference type="NCBI Taxonomy" id="2663029"/>
    <lineage>
        <taxon>Bacteria</taxon>
        <taxon>Pseudomonadati</taxon>
        <taxon>Pseudomonadota</taxon>
        <taxon>Alphaproteobacteria</taxon>
        <taxon>Hyphomicrobiales</taxon>
        <taxon>Rhizobiaceae</taxon>
        <taxon>Endobacterium</taxon>
    </lineage>
</organism>
<comment type="caution">
    <text evidence="6">The sequence shown here is derived from an EMBL/GenBank/DDBJ whole genome shotgun (WGS) entry which is preliminary data.</text>
</comment>
<dbReference type="RefSeq" id="WP_153354165.1">
    <property type="nucleotide sequence ID" value="NZ_JAYKOO010000010.1"/>
</dbReference>
<keyword evidence="3" id="KW-0804">Transcription</keyword>
<proteinExistence type="predicted"/>
<keyword evidence="2" id="KW-0238">DNA-binding</keyword>
<dbReference type="PANTHER" id="PTHR33204">
    <property type="entry name" value="TRANSCRIPTIONAL REGULATOR, MARR FAMILY"/>
    <property type="match status" value="1"/>
</dbReference>
<keyword evidence="7" id="KW-1185">Reference proteome</keyword>
<dbReference type="PANTHER" id="PTHR33204:SF33">
    <property type="entry name" value="TRANSCRIPTIONAL REGULATOR, MARR FAMILY"/>
    <property type="match status" value="1"/>
</dbReference>
<evidence type="ECO:0000256" key="2">
    <source>
        <dbReference type="ARBA" id="ARBA00023125"/>
    </source>
</evidence>
<dbReference type="InterPro" id="IPR036388">
    <property type="entry name" value="WH-like_DNA-bd_sf"/>
</dbReference>
<dbReference type="GO" id="GO:0003677">
    <property type="term" value="F:DNA binding"/>
    <property type="evidence" value="ECO:0007669"/>
    <property type="project" value="UniProtKB-KW"/>
</dbReference>
<dbReference type="AlphaFoldDB" id="A0A6A8A5N0"/>
<feature type="domain" description="HTH hxlR-type" evidence="5">
    <location>
        <begin position="19"/>
        <end position="117"/>
    </location>
</feature>
<dbReference type="Gene3D" id="1.10.10.10">
    <property type="entry name" value="Winged helix-like DNA-binding domain superfamily/Winged helix DNA-binding domain"/>
    <property type="match status" value="1"/>
</dbReference>
<evidence type="ECO:0000313" key="7">
    <source>
        <dbReference type="Proteomes" id="UP000435138"/>
    </source>
</evidence>
<name>A0A6A8A5N0_9HYPH</name>
<dbReference type="InterPro" id="IPR036390">
    <property type="entry name" value="WH_DNA-bd_sf"/>
</dbReference>
<evidence type="ECO:0000256" key="3">
    <source>
        <dbReference type="ARBA" id="ARBA00023163"/>
    </source>
</evidence>
<keyword evidence="1" id="KW-0805">Transcription regulation</keyword>
<evidence type="ECO:0000259" key="5">
    <source>
        <dbReference type="PROSITE" id="PS51118"/>
    </source>
</evidence>
<dbReference type="InterPro" id="IPR002577">
    <property type="entry name" value="HTH_HxlR"/>
</dbReference>
<dbReference type="EMBL" id="WIXI01000042">
    <property type="protein sequence ID" value="MQY46672.1"/>
    <property type="molecule type" value="Genomic_DNA"/>
</dbReference>
<evidence type="ECO:0000256" key="1">
    <source>
        <dbReference type="ARBA" id="ARBA00023015"/>
    </source>
</evidence>
<accession>A0A6A8A5N0</accession>
<feature type="region of interest" description="Disordered" evidence="4">
    <location>
        <begin position="129"/>
        <end position="154"/>
    </location>
</feature>
<dbReference type="Proteomes" id="UP000435138">
    <property type="component" value="Unassembled WGS sequence"/>
</dbReference>
<dbReference type="SUPFAM" id="SSF46785">
    <property type="entry name" value="Winged helix' DNA-binding domain"/>
    <property type="match status" value="1"/>
</dbReference>
<reference evidence="6 7" key="1">
    <citation type="submission" date="2019-11" db="EMBL/GenBank/DDBJ databases">
        <title>Genome analysis of Rhizobacterium cereale a novel genus and species isolated from maize roots in North Spain.</title>
        <authorList>
            <person name="Menendez E."/>
            <person name="Flores-Felix J.D."/>
            <person name="Ramirez-Bahena M.-H."/>
            <person name="Igual J.M."/>
            <person name="Garcia-Fraile P."/>
            <person name="Peix A."/>
            <person name="Velazquez E."/>
        </authorList>
    </citation>
    <scope>NUCLEOTIDE SEQUENCE [LARGE SCALE GENOMIC DNA]</scope>
    <source>
        <strain evidence="6 7">RZME27</strain>
    </source>
</reference>
<sequence>MNDSTPMKRTRRAASKTGCAVEATISVVGGVWKPVILFHLLEGKMRFNAICRLTPAATPRMITLQLRELEADGIISRTIYPEVPPKVEYELTELGLSLEPLLVSMCEWGERLQALCGIPCDTGNCKPRSQRQVLAGGPNRWTSAADEPPLTEGP</sequence>